<dbReference type="AlphaFoldDB" id="A0A844H052"/>
<proteinExistence type="predicted"/>
<dbReference type="EMBL" id="WMIA01000028">
    <property type="protein sequence ID" value="MTF40419.1"/>
    <property type="molecule type" value="Genomic_DNA"/>
</dbReference>
<accession>A0A844H052</accession>
<evidence type="ECO:0000313" key="1">
    <source>
        <dbReference type="EMBL" id="MTF40419.1"/>
    </source>
</evidence>
<dbReference type="Proteomes" id="UP000437131">
    <property type="component" value="Unassembled WGS sequence"/>
</dbReference>
<organism evidence="1 2">
    <name type="scientific">Cyanobacterium aponinum 0216</name>
    <dbReference type="NCBI Taxonomy" id="2676140"/>
    <lineage>
        <taxon>Bacteria</taxon>
        <taxon>Bacillati</taxon>
        <taxon>Cyanobacteriota</taxon>
        <taxon>Cyanophyceae</taxon>
        <taxon>Oscillatoriophycideae</taxon>
        <taxon>Chroococcales</taxon>
        <taxon>Geminocystaceae</taxon>
        <taxon>Cyanobacterium</taxon>
    </lineage>
</organism>
<protein>
    <submittedName>
        <fullName evidence="1">DUF1698 domain-containing protein</fullName>
    </submittedName>
</protein>
<dbReference type="Pfam" id="PF08003">
    <property type="entry name" value="Methyltransf_9"/>
    <property type="match status" value="1"/>
</dbReference>
<comment type="caution">
    <text evidence="1">The sequence shown here is derived from an EMBL/GenBank/DDBJ whole genome shotgun (WGS) entry which is preliminary data.</text>
</comment>
<dbReference type="Gene3D" id="3.40.50.150">
    <property type="entry name" value="Vaccinia Virus protein VP39"/>
    <property type="match status" value="1"/>
</dbReference>
<evidence type="ECO:0000313" key="2">
    <source>
        <dbReference type="Proteomes" id="UP000437131"/>
    </source>
</evidence>
<dbReference type="InterPro" id="IPR029063">
    <property type="entry name" value="SAM-dependent_MTases_sf"/>
</dbReference>
<name>A0A844H052_9CHRO</name>
<sequence length="244" mass="28378">MNQSKEIDKENLVKEVAKVKYWHHYMDFGAGVETKTGKEGRFCKKFQNWILSGIPQDLTGKTVLDIGAWDGFYSFSAEKRGAKRVLATDSFIWEQRQLYGLDDNFWRDFGAGKQGFELARKMFNSQVEDYNIDVLDLNPEKIGTFDVVFFLGVLYHMKYPLYALEKVRSVTKELLILETHISLFFSLFPVPLMRFYPTNELSKDVTNWTGANIALVKSWLLTAGFSKVELVKWRKDRAIFHAWV</sequence>
<gene>
    <name evidence="1" type="ORF">GGC33_16000</name>
</gene>
<dbReference type="SUPFAM" id="SSF53335">
    <property type="entry name" value="S-adenosyl-L-methionine-dependent methyltransferases"/>
    <property type="match status" value="1"/>
</dbReference>
<dbReference type="CDD" id="cd02440">
    <property type="entry name" value="AdoMet_MTases"/>
    <property type="match status" value="1"/>
</dbReference>
<reference evidence="1 2" key="1">
    <citation type="submission" date="2019-11" db="EMBL/GenBank/DDBJ databases">
        <title>Isolation of a new High Light Tolerant Cyanobacteria.</title>
        <authorList>
            <person name="Dobson Z."/>
            <person name="Vaughn N."/>
            <person name="Vaughn M."/>
            <person name="Fromme P."/>
            <person name="Mazor Y."/>
        </authorList>
    </citation>
    <scope>NUCLEOTIDE SEQUENCE [LARGE SCALE GENOMIC DNA]</scope>
    <source>
        <strain evidence="1 2">0216</strain>
    </source>
</reference>
<dbReference type="InterPro" id="IPR027555">
    <property type="entry name" value="Mo5U34_MeTrfas-like"/>
</dbReference>
<dbReference type="RefSeq" id="WP_155084600.1">
    <property type="nucleotide sequence ID" value="NZ_WMIA01000028.1"/>
</dbReference>